<gene>
    <name evidence="2" type="ORF">ABT272_32830</name>
</gene>
<organism evidence="2 3">
    <name type="scientific">Streptomyces sp. 900105245</name>
    <dbReference type="NCBI Taxonomy" id="3154379"/>
    <lineage>
        <taxon>Bacteria</taxon>
        <taxon>Bacillati</taxon>
        <taxon>Actinomycetota</taxon>
        <taxon>Actinomycetes</taxon>
        <taxon>Kitasatosporales</taxon>
        <taxon>Streptomycetaceae</taxon>
        <taxon>Streptomyces</taxon>
    </lineage>
</organism>
<protein>
    <submittedName>
        <fullName evidence="2">DUF6082 family protein</fullName>
    </submittedName>
</protein>
<dbReference type="RefSeq" id="WP_352065119.1">
    <property type="nucleotide sequence ID" value="NZ_JBEPAZ010000042.1"/>
</dbReference>
<evidence type="ECO:0000256" key="1">
    <source>
        <dbReference type="SAM" id="Coils"/>
    </source>
</evidence>
<accession>A0ABV1UFH9</accession>
<evidence type="ECO:0000313" key="2">
    <source>
        <dbReference type="EMBL" id="MER6432474.1"/>
    </source>
</evidence>
<dbReference type="Pfam" id="PF19560">
    <property type="entry name" value="DUF6082"/>
    <property type="match status" value="1"/>
</dbReference>
<keyword evidence="3" id="KW-1185">Reference proteome</keyword>
<proteinExistence type="predicted"/>
<reference evidence="2 3" key="1">
    <citation type="submission" date="2024-06" db="EMBL/GenBank/DDBJ databases">
        <title>The Natural Products Discovery Center: Release of the First 8490 Sequenced Strains for Exploring Actinobacteria Biosynthetic Diversity.</title>
        <authorList>
            <person name="Kalkreuter E."/>
            <person name="Kautsar S.A."/>
            <person name="Yang D."/>
            <person name="Bader C.D."/>
            <person name="Teijaro C.N."/>
            <person name="Fluegel L."/>
            <person name="Davis C.M."/>
            <person name="Simpson J.R."/>
            <person name="Lauterbach L."/>
            <person name="Steele A.D."/>
            <person name="Gui C."/>
            <person name="Meng S."/>
            <person name="Li G."/>
            <person name="Viehrig K."/>
            <person name="Ye F."/>
            <person name="Su P."/>
            <person name="Kiefer A.F."/>
            <person name="Nichols A."/>
            <person name="Cepeda A.J."/>
            <person name="Yan W."/>
            <person name="Fan B."/>
            <person name="Jiang Y."/>
            <person name="Adhikari A."/>
            <person name="Zheng C.-J."/>
            <person name="Schuster L."/>
            <person name="Cowan T.M."/>
            <person name="Smanski M.J."/>
            <person name="Chevrette M.G."/>
            <person name="De Carvalho L.P.S."/>
            <person name="Shen B."/>
        </authorList>
    </citation>
    <scope>NUCLEOTIDE SEQUENCE [LARGE SCALE GENOMIC DNA]</scope>
    <source>
        <strain evidence="2 3">NPDC001166</strain>
    </source>
</reference>
<evidence type="ECO:0000313" key="3">
    <source>
        <dbReference type="Proteomes" id="UP001470023"/>
    </source>
</evidence>
<dbReference type="EMBL" id="JBEPAZ010000042">
    <property type="protein sequence ID" value="MER6432474.1"/>
    <property type="molecule type" value="Genomic_DNA"/>
</dbReference>
<name>A0ABV1UFH9_9ACTN</name>
<comment type="caution">
    <text evidence="2">The sequence shown here is derived from an EMBL/GenBank/DDBJ whole genome shotgun (WGS) entry which is preliminary data.</text>
</comment>
<dbReference type="Proteomes" id="UP001470023">
    <property type="component" value="Unassembled WGS sequence"/>
</dbReference>
<feature type="coiled-coil region" evidence="1">
    <location>
        <begin position="36"/>
        <end position="70"/>
    </location>
</feature>
<dbReference type="InterPro" id="IPR045728">
    <property type="entry name" value="DUF6082"/>
</dbReference>
<sequence>MVTQRTGNRGLSAVTAALVLSVTGTTASLFAYRRTVETLLRANAELLRRLDLVEEQRREAVRRADRVEYQRDHRNLVLTAVADPDLLPVLDAYERDLPPQVQKQYLFANTLYVHALHGYRVGLLNRGELLGHVRVLFQNPTMRAYWEATRHHRASLPYDSDEAELGRMTDDLLAELDDADTDEWWVVGDGGAED</sequence>
<keyword evidence="1" id="KW-0175">Coiled coil</keyword>